<dbReference type="Proteomes" id="UP000198559">
    <property type="component" value="Unassembled WGS sequence"/>
</dbReference>
<feature type="signal peptide" evidence="1">
    <location>
        <begin position="1"/>
        <end position="22"/>
    </location>
</feature>
<name>A0A1H6LT59_9GAMM</name>
<dbReference type="EMBL" id="CVUD02000032">
    <property type="protein sequence ID" value="SEH57408.1"/>
    <property type="molecule type" value="Genomic_DNA"/>
</dbReference>
<protein>
    <recommendedName>
        <fullName evidence="6">Secreted protein</fullName>
    </recommendedName>
</protein>
<feature type="chain" id="PRO_5014063586" description="Secreted protein" evidence="1">
    <location>
        <begin position="23"/>
        <end position="114"/>
    </location>
</feature>
<proteinExistence type="predicted"/>
<reference evidence="4 5" key="2">
    <citation type="submission" date="2016-06" db="EMBL/GenBank/DDBJ databases">
        <authorList>
            <person name="Petersen J."/>
            <person name="Sayavedra L."/>
        </authorList>
    </citation>
    <scope>NUCLEOTIDE SEQUENCE [LARGE SCALE GENOMIC DNA]</scope>
    <source>
        <strain evidence="5">BazSymA</strain>
        <strain evidence="4">BazSymB</strain>
    </source>
</reference>
<evidence type="ECO:0000256" key="1">
    <source>
        <dbReference type="SAM" id="SignalP"/>
    </source>
</evidence>
<reference evidence="3" key="1">
    <citation type="submission" date="2016-06" db="EMBL/GenBank/DDBJ databases">
        <authorList>
            <person name="Olsen C.W."/>
            <person name="Carey S."/>
            <person name="Hinshaw L."/>
            <person name="Karasin A.I."/>
        </authorList>
    </citation>
    <scope>NUCLEOTIDE SEQUENCE [LARGE SCALE GENOMIC DNA]</scope>
    <source>
        <strain evidence="3">BazSymA</strain>
        <strain evidence="2">BazSymB</strain>
    </source>
</reference>
<dbReference type="AlphaFoldDB" id="A0A1H6LT59"/>
<keyword evidence="1" id="KW-0732">Signal</keyword>
<evidence type="ECO:0000313" key="5">
    <source>
        <dbReference type="Proteomes" id="UP000198988"/>
    </source>
</evidence>
<dbReference type="RefSeq" id="WP_090716787.1">
    <property type="nucleotide sequence ID" value="NZ_CAESAP020000010.1"/>
</dbReference>
<evidence type="ECO:0000313" key="3">
    <source>
        <dbReference type="EMBL" id="SEH91875.1"/>
    </source>
</evidence>
<dbReference type="Proteomes" id="UP000198988">
    <property type="component" value="Unassembled WGS sequence"/>
</dbReference>
<dbReference type="EMBL" id="CDSC02000324">
    <property type="protein sequence ID" value="SEH91875.1"/>
    <property type="molecule type" value="Genomic_DNA"/>
</dbReference>
<organism evidence="3 5">
    <name type="scientific">Bathymodiolus azoricus thioautotrophic gill symbiont</name>
    <dbReference type="NCBI Taxonomy" id="235205"/>
    <lineage>
        <taxon>Bacteria</taxon>
        <taxon>Pseudomonadati</taxon>
        <taxon>Pseudomonadota</taxon>
        <taxon>Gammaproteobacteria</taxon>
        <taxon>sulfur-oxidizing symbionts</taxon>
    </lineage>
</organism>
<evidence type="ECO:0008006" key="6">
    <source>
        <dbReference type="Google" id="ProtNLM"/>
    </source>
</evidence>
<sequence>MRKLLLITLTAFALSVQVDLVAADHAHNGKNSPSGKASGVELSVECKSAISAASAENRRAKKVGFEWRDTKKFIKQAKKAGGKKCVKLANKAKAQALNAQQQAKDQANAGPVGF</sequence>
<evidence type="ECO:0000313" key="4">
    <source>
        <dbReference type="Proteomes" id="UP000198559"/>
    </source>
</evidence>
<dbReference type="OrthoDB" id="5768779at2"/>
<evidence type="ECO:0000313" key="2">
    <source>
        <dbReference type="EMBL" id="SEH57408.1"/>
    </source>
</evidence>
<accession>A0A1H6LT59</accession>
<gene>
    <name evidence="3" type="ORF">BAZSYMA_ACONTIG00234_5</name>
    <name evidence="2" type="ORF">BAZSYMB_SCAFFOLD00004_24</name>
</gene>
<dbReference type="STRING" id="235205.BAZSYMB_SCAFFOLD00004_24"/>